<evidence type="ECO:0000256" key="3">
    <source>
        <dbReference type="ARBA" id="ARBA00012756"/>
    </source>
</evidence>
<evidence type="ECO:0000259" key="12">
    <source>
        <dbReference type="SMART" id="SM01038"/>
    </source>
</evidence>
<dbReference type="Pfam" id="PF02837">
    <property type="entry name" value="Glyco_hydro_2_N"/>
    <property type="match status" value="1"/>
</dbReference>
<protein>
    <recommendedName>
        <fullName evidence="4 11">Beta-galactosidase</fullName>
        <shortName evidence="11">Beta-gal</shortName>
        <ecNumber evidence="3 11">3.2.1.23</ecNumber>
    </recommendedName>
    <alternativeName>
        <fullName evidence="10 11">Lactase</fullName>
    </alternativeName>
</protein>
<dbReference type="InterPro" id="IPR006103">
    <property type="entry name" value="Glyco_hydro_2_cat"/>
</dbReference>
<dbReference type="InterPro" id="IPR023232">
    <property type="entry name" value="Glyco_hydro_2_AS"/>
</dbReference>
<dbReference type="STRING" id="1161919.EPIR_0985"/>
<dbReference type="GO" id="GO:0005990">
    <property type="term" value="P:lactose catabolic process"/>
    <property type="evidence" value="ECO:0007669"/>
    <property type="project" value="TreeGrafter"/>
</dbReference>
<keyword evidence="7 11" id="KW-0460">Magnesium</keyword>
<feature type="binding site" evidence="11">
    <location>
        <position position="420"/>
    </location>
    <ligand>
        <name>Mg(2+)</name>
        <dbReference type="ChEBI" id="CHEBI:18420"/>
        <label>1</label>
    </ligand>
</feature>
<dbReference type="Pfam" id="PF02929">
    <property type="entry name" value="Bgal_small_N"/>
    <property type="match status" value="1"/>
</dbReference>
<comment type="similarity">
    <text evidence="2 11">Belongs to the glycosyl hydrolase 2 family.</text>
</comment>
<evidence type="ECO:0000256" key="7">
    <source>
        <dbReference type="ARBA" id="ARBA00022842"/>
    </source>
</evidence>
<dbReference type="Gene3D" id="2.60.40.10">
    <property type="entry name" value="Immunoglobulins"/>
    <property type="match status" value="2"/>
</dbReference>
<evidence type="ECO:0000256" key="11">
    <source>
        <dbReference type="HAMAP-Rule" id="MF_01687"/>
    </source>
</evidence>
<dbReference type="InterPro" id="IPR050347">
    <property type="entry name" value="Bact_Beta-galactosidase"/>
</dbReference>
<evidence type="ECO:0000256" key="10">
    <source>
        <dbReference type="ARBA" id="ARBA00032230"/>
    </source>
</evidence>
<feature type="binding site" evidence="11">
    <location>
        <position position="603"/>
    </location>
    <ligand>
        <name>Na(+)</name>
        <dbReference type="ChEBI" id="CHEBI:29101"/>
    </ligand>
</feature>
<dbReference type="OrthoDB" id="9758603at2"/>
<dbReference type="EMBL" id="CAHS01000013">
    <property type="protein sequence ID" value="CCG86350.1"/>
    <property type="molecule type" value="Genomic_DNA"/>
</dbReference>
<dbReference type="InterPro" id="IPR014718">
    <property type="entry name" value="GH-type_carb-bd"/>
</dbReference>
<dbReference type="InterPro" id="IPR006102">
    <property type="entry name" value="Ig-like_GH2"/>
</dbReference>
<dbReference type="InterPro" id="IPR032312">
    <property type="entry name" value="LacZ_4"/>
</dbReference>
<feature type="binding site" evidence="11">
    <location>
        <position position="104"/>
    </location>
    <ligand>
        <name>substrate</name>
    </ligand>
</feature>
<dbReference type="HAMAP" id="MF_01687">
    <property type="entry name" value="Beta_gal"/>
    <property type="match status" value="1"/>
</dbReference>
<sequence length="1026" mass="117334">MAKPDPLSLQQLLAQRHWENPSITQLNRLPAHTPLASWRNADAARGDLPSPSQRLLDGEWGFSYFDRPQAVPEEWINSDLPQVGSLSVPSNWQLSGYDAPIYTNVQYPIPPDPPRVPDDNPTGCYSLTFRCQSEWLQSGQTRIIFDGVNSAFYLWCNGEFIGYSQDSRLPAEFDLSQHLLAGENRIAVMVLRWCDGSYLEDQDMWRMSGIFRSVSLLHKPRVRLNDIHIDTHLSAEYRSAQLRVMALSSLLDASAYQLKVTLWREDMLIAQHQQPFGTPVVDERGRYLDRTRLSLPVDQPLLWSAETPHLYRAVIALLDADGTLIEAEACDVGFRQVEVSGGLLRLNGKALLIRGTNRHEHHPDRGQVMDEPSMIADILLMKQHNFNAVRCSHYPNHPLWYRLCDRYGLYVVDEANIETHGMQPMNRLSDDPNWFPAFSERVTRMVQRDRNHACIIIWSLGNESGHGSTHDALYRWIKSHDPSRPVQYEGGGADTAASDIICPMYARVDQDQPFEAVPKWSIKKWISLPEETRPLILCEYAHAMGNSLGGFDRYWQAFRQYPRLQGGFVWDWADQSLTRHAADGSSWQAYGGDFGDLPNDRQFCMNGLLFADRSPHPALFEAQRAQQFYQFQLENTAPITLAITSEYLFRHSDNERLSWRIEHHGELIAEGQITLDLPPEGTIGLTLGELPSLTGELWLRVAVIQPEATAWSPANHRVAWDGWQLPAAMPLPLPDRPGEQPHLHPLPQLIEIAHARQRWQFCRQSGELIQWLQEDKPQLLSPLRDLFVRAPLDNDIGISEANRIDPHAWVERWQRAGYYQLKSQLLRLQKDILSDGVQIRSEQAWLAGGELRFLSRKCYRINRQGEMLLEVEVDIAAGQPEPARIGLHCQLQEVAKEASWLGLGPHENYSDRRLAAEFSRWQLPLEALSTPYVFPSENGLRGGTRELTFGHWHISGDFHFSLSRHSVEQLHKTSHRHLLRDEAGCWLTLDGYHMGVGGDDSWSPSVNAEFLLSARQYRYRLMLAQR</sequence>
<dbReference type="Gene3D" id="3.20.20.80">
    <property type="entry name" value="Glycosidases"/>
    <property type="match status" value="1"/>
</dbReference>
<dbReference type="PANTHER" id="PTHR46323:SF2">
    <property type="entry name" value="BETA-GALACTOSIDASE"/>
    <property type="match status" value="1"/>
</dbReference>
<dbReference type="SUPFAM" id="SSF74650">
    <property type="entry name" value="Galactose mutarotase-like"/>
    <property type="match status" value="1"/>
</dbReference>
<comment type="catalytic activity">
    <reaction evidence="1 11">
        <text>Hydrolysis of terminal non-reducing beta-D-galactose residues in beta-D-galactosides.</text>
        <dbReference type="EC" id="3.2.1.23"/>
    </reaction>
</comment>
<evidence type="ECO:0000313" key="13">
    <source>
        <dbReference type="EMBL" id="CCG86350.1"/>
    </source>
</evidence>
<dbReference type="SUPFAM" id="SSF49785">
    <property type="entry name" value="Galactose-binding domain-like"/>
    <property type="match status" value="1"/>
</dbReference>
<comment type="cofactor">
    <cofactor evidence="11">
        <name>Na(+)</name>
        <dbReference type="ChEBI" id="CHEBI:29101"/>
    </cofactor>
    <text evidence="11">Binds 1 sodium ion per monomer.</text>
</comment>
<feature type="binding site" evidence="11">
    <location>
        <position position="463"/>
    </location>
    <ligand>
        <name>substrate</name>
    </ligand>
</feature>
<dbReference type="PROSITE" id="PS00608">
    <property type="entry name" value="GLYCOSYL_HYDROL_F2_2"/>
    <property type="match status" value="1"/>
</dbReference>
<feature type="site" description="Transition state stabilizer" evidence="11">
    <location>
        <position position="393"/>
    </location>
</feature>
<evidence type="ECO:0000256" key="1">
    <source>
        <dbReference type="ARBA" id="ARBA00001412"/>
    </source>
</evidence>
<comment type="caution">
    <text evidence="13">The sequence shown here is derived from an EMBL/GenBank/DDBJ whole genome shotgun (WGS) entry which is preliminary data.</text>
</comment>
<evidence type="ECO:0000256" key="6">
    <source>
        <dbReference type="ARBA" id="ARBA00022801"/>
    </source>
</evidence>
<dbReference type="InterPro" id="IPR008979">
    <property type="entry name" value="Galactose-bd-like_sf"/>
</dbReference>
<gene>
    <name evidence="13" type="primary">lacZ3</name>
    <name evidence="11" type="synonym">lacZ</name>
    <name evidence="13" type="ORF">EPIR_0985</name>
</gene>
<dbReference type="EC" id="3.2.1.23" evidence="3 11"/>
<dbReference type="InterPro" id="IPR023933">
    <property type="entry name" value="Glyco_hydro_2_beta_Galsidase"/>
</dbReference>
<feature type="binding site" evidence="11">
    <location>
        <position position="463"/>
    </location>
    <ligand>
        <name>Mg(2+)</name>
        <dbReference type="ChEBI" id="CHEBI:18420"/>
        <label>1</label>
    </ligand>
</feature>
<dbReference type="RefSeq" id="WP_023654165.1">
    <property type="nucleotide sequence ID" value="NZ_CAHS01000013.1"/>
</dbReference>
<dbReference type="InterPro" id="IPR023230">
    <property type="entry name" value="Glyco_hydro_2_CS"/>
</dbReference>
<evidence type="ECO:0000313" key="14">
    <source>
        <dbReference type="Proteomes" id="UP000018217"/>
    </source>
</evidence>
<evidence type="ECO:0000256" key="5">
    <source>
        <dbReference type="ARBA" id="ARBA00022723"/>
    </source>
</evidence>
<dbReference type="InterPro" id="IPR006101">
    <property type="entry name" value="Glyco_hydro_2"/>
</dbReference>
<keyword evidence="8 11" id="KW-0915">Sodium</keyword>
<evidence type="ECO:0000256" key="2">
    <source>
        <dbReference type="ARBA" id="ARBA00007401"/>
    </source>
</evidence>
<accession>V5Z5R9</accession>
<feature type="active site" description="Nucleophile" evidence="11">
    <location>
        <position position="539"/>
    </location>
</feature>
<dbReference type="AlphaFoldDB" id="V5Z5R9"/>
<dbReference type="GO" id="GO:0004565">
    <property type="term" value="F:beta-galactosidase activity"/>
    <property type="evidence" value="ECO:0007669"/>
    <property type="project" value="UniProtKB-EC"/>
</dbReference>
<feature type="binding site" evidence="11">
    <location>
        <position position="203"/>
    </location>
    <ligand>
        <name>substrate</name>
    </ligand>
</feature>
<dbReference type="PANTHER" id="PTHR46323">
    <property type="entry name" value="BETA-GALACTOSIDASE"/>
    <property type="match status" value="1"/>
</dbReference>
<dbReference type="Proteomes" id="UP000018217">
    <property type="component" value="Unassembled WGS sequence"/>
</dbReference>
<dbReference type="InterPro" id="IPR004199">
    <property type="entry name" value="B-gal_small/dom_5"/>
</dbReference>
<feature type="binding site" evidence="11">
    <location>
        <position position="599"/>
    </location>
    <ligand>
        <name>Mg(2+)</name>
        <dbReference type="ChEBI" id="CHEBI:18420"/>
        <label>2</label>
    </ligand>
</feature>
<dbReference type="SUPFAM" id="SSF49303">
    <property type="entry name" value="beta-Galactosidase/glucuronidase domain"/>
    <property type="match status" value="2"/>
</dbReference>
<dbReference type="SMART" id="SM01038">
    <property type="entry name" value="Bgal_small_N"/>
    <property type="match status" value="1"/>
</dbReference>
<feature type="domain" description="Beta galactosidase small chain/" evidence="12">
    <location>
        <begin position="751"/>
        <end position="1024"/>
    </location>
</feature>
<proteinExistence type="inferred from homology"/>
<feature type="binding site" evidence="11">
    <location>
        <position position="203"/>
    </location>
    <ligand>
        <name>Na(+)</name>
        <dbReference type="ChEBI" id="CHEBI:29101"/>
    </ligand>
</feature>
<dbReference type="InterPro" id="IPR036156">
    <property type="entry name" value="Beta-gal/glucu_dom_sf"/>
</dbReference>
<dbReference type="GO" id="GO:0030246">
    <property type="term" value="F:carbohydrate binding"/>
    <property type="evidence" value="ECO:0007669"/>
    <property type="project" value="InterPro"/>
</dbReference>
<dbReference type="InterPro" id="IPR013783">
    <property type="entry name" value="Ig-like_fold"/>
</dbReference>
<feature type="binding site" evidence="11">
    <location>
        <position position="606"/>
    </location>
    <ligand>
        <name>Na(+)</name>
        <dbReference type="ChEBI" id="CHEBI:29101"/>
    </ligand>
</feature>
<comment type="cofactor">
    <cofactor evidence="11">
        <name>Mg(2+)</name>
        <dbReference type="ChEBI" id="CHEBI:18420"/>
    </cofactor>
    <text evidence="11">Binds 2 magnesium ions per monomer.</text>
</comment>
<feature type="active site" description="Proton donor" evidence="11">
    <location>
        <position position="463"/>
    </location>
</feature>
<evidence type="ECO:0000256" key="9">
    <source>
        <dbReference type="ARBA" id="ARBA00023295"/>
    </source>
</evidence>
<dbReference type="PRINTS" id="PR00132">
    <property type="entry name" value="GLHYDRLASE2"/>
</dbReference>
<feature type="binding site" evidence="11">
    <location>
        <position position="1002"/>
    </location>
    <ligand>
        <name>substrate</name>
    </ligand>
</feature>
<dbReference type="Gene3D" id="2.70.98.10">
    <property type="match status" value="1"/>
</dbReference>
<dbReference type="NCBIfam" id="NF007074">
    <property type="entry name" value="PRK09525.1"/>
    <property type="match status" value="1"/>
</dbReference>
<dbReference type="InterPro" id="IPR011013">
    <property type="entry name" value="Gal_mutarotase_sf_dom"/>
</dbReference>
<keyword evidence="6 11" id="KW-0378">Hydrolase</keyword>
<keyword evidence="9 11" id="KW-0326">Glycosidase</keyword>
<feature type="site" description="Transition state stabilizer" evidence="11">
    <location>
        <position position="359"/>
    </location>
</feature>
<dbReference type="GO" id="GO:0009341">
    <property type="term" value="C:beta-galactosidase complex"/>
    <property type="evidence" value="ECO:0007669"/>
    <property type="project" value="InterPro"/>
</dbReference>
<comment type="subunit">
    <text evidence="11">Homotetramer.</text>
</comment>
<dbReference type="Pfam" id="PF00703">
    <property type="entry name" value="Glyco_hydro_2"/>
    <property type="match status" value="1"/>
</dbReference>
<name>V5Z5R9_9GAMM</name>
<dbReference type="FunFam" id="3.20.20.80:FF:000018">
    <property type="entry name" value="Beta-galactosidase"/>
    <property type="match status" value="1"/>
</dbReference>
<dbReference type="Gene3D" id="2.60.120.260">
    <property type="entry name" value="Galactose-binding domain-like"/>
    <property type="match status" value="1"/>
</dbReference>
<feature type="binding site" evidence="11">
    <location>
        <position position="418"/>
    </location>
    <ligand>
        <name>Mg(2+)</name>
        <dbReference type="ChEBI" id="CHEBI:18420"/>
        <label>1</label>
    </ligand>
</feature>
<feature type="binding site" evidence="11">
    <location>
        <position position="606"/>
    </location>
    <ligand>
        <name>substrate</name>
    </ligand>
</feature>
<dbReference type="PROSITE" id="PS00719">
    <property type="entry name" value="GLYCOSYL_HYDROL_F2_1"/>
    <property type="match status" value="1"/>
</dbReference>
<dbReference type="Pfam" id="PF02836">
    <property type="entry name" value="Glyco_hydro_2_C"/>
    <property type="match status" value="1"/>
</dbReference>
<dbReference type="InterPro" id="IPR017853">
    <property type="entry name" value="GH"/>
</dbReference>
<organism evidence="13 14">
    <name type="scientific">Erwinia piriflorinigrans CFBP 5888</name>
    <dbReference type="NCBI Taxonomy" id="1161919"/>
    <lineage>
        <taxon>Bacteria</taxon>
        <taxon>Pseudomonadati</taxon>
        <taxon>Pseudomonadota</taxon>
        <taxon>Gammaproteobacteria</taxon>
        <taxon>Enterobacterales</taxon>
        <taxon>Erwiniaceae</taxon>
        <taxon>Erwinia</taxon>
    </lineage>
</organism>
<reference evidence="13 14" key="1">
    <citation type="journal article" date="2013" name="Syst. Appl. Microbiol.">
        <title>Phylogenetic position and virulence apparatus of the pear flower necrosis pathogen Erwinia piriflorinigrans CFBP 5888T as assessed by comparative genomics.</title>
        <authorList>
            <person name="Smits T.H."/>
            <person name="Rezzonico F."/>
            <person name="Lopez M.M."/>
            <person name="Blom J."/>
            <person name="Goesmann A."/>
            <person name="Frey J.E."/>
            <person name="Duffy B."/>
        </authorList>
    </citation>
    <scope>NUCLEOTIDE SEQUENCE [LARGE SCALE GENOMIC DNA]</scope>
    <source>
        <strain evidence="14">CFBP5888</strain>
    </source>
</reference>
<dbReference type="SUPFAM" id="SSF51445">
    <property type="entry name" value="(Trans)glycosidases"/>
    <property type="match status" value="1"/>
</dbReference>
<dbReference type="GO" id="GO:0000287">
    <property type="term" value="F:magnesium ion binding"/>
    <property type="evidence" value="ECO:0007669"/>
    <property type="project" value="UniProtKB-UniRule"/>
</dbReference>
<evidence type="ECO:0000256" key="4">
    <source>
        <dbReference type="ARBA" id="ARBA00013303"/>
    </source>
</evidence>
<feature type="binding site" evidence="11">
    <location>
        <begin position="539"/>
        <end position="542"/>
    </location>
    <ligand>
        <name>substrate</name>
    </ligand>
</feature>
<evidence type="ECO:0000256" key="8">
    <source>
        <dbReference type="ARBA" id="ARBA00023053"/>
    </source>
</evidence>
<dbReference type="InterPro" id="IPR006104">
    <property type="entry name" value="Glyco_hydro_2_N"/>
</dbReference>
<keyword evidence="5 11" id="KW-0479">Metal-binding</keyword>
<dbReference type="Pfam" id="PF16353">
    <property type="entry name" value="LacZ_4"/>
    <property type="match status" value="1"/>
</dbReference>
<keyword evidence="14" id="KW-1185">Reference proteome</keyword>